<sequence>KKKKKKISQKLDSNDEFVRYSVVRPRDTEGTAYVVFRGSQTTTDWLSNLNAMPLKVKEYGFRVHSGMHAQLQHKALEELIDLFLTEKLVITGHSLGAGYAVLAAADLLGALGINYPMAVYTFGAPLVIEKNAAIISAIGRILEKIVYNFVNQFDVIPRLQTSASFPYLSNLIGQTVDLILKGKGGIFALGATFLDFRRLGATLFKDNCNLEKLHELCQQSYGPIGNYYLLFDKYLPCKVSKSEIYVRMESEKLLSLLPKYKELHPLELHRDHRSFHYYCKIAFLEMNTANNEN</sequence>
<dbReference type="SUPFAM" id="SSF53474">
    <property type="entry name" value="alpha/beta-Hydrolases"/>
    <property type="match status" value="1"/>
</dbReference>
<evidence type="ECO:0000313" key="2">
    <source>
        <dbReference type="EMBL" id="ETO27288.1"/>
    </source>
</evidence>
<evidence type="ECO:0000259" key="1">
    <source>
        <dbReference type="Pfam" id="PF01764"/>
    </source>
</evidence>
<keyword evidence="3" id="KW-1185">Reference proteome</keyword>
<comment type="caution">
    <text evidence="2">The sequence shown here is derived from an EMBL/GenBank/DDBJ whole genome shotgun (WGS) entry which is preliminary data.</text>
</comment>
<gene>
    <name evidence="2" type="ORF">RFI_09843</name>
</gene>
<accession>X6NMX9</accession>
<dbReference type="InterPro" id="IPR051218">
    <property type="entry name" value="Sec_MonoDiacylglyc_Lipase"/>
</dbReference>
<reference evidence="2 3" key="1">
    <citation type="journal article" date="2013" name="Curr. Biol.">
        <title>The Genome of the Foraminiferan Reticulomyxa filosa.</title>
        <authorList>
            <person name="Glockner G."/>
            <person name="Hulsmann N."/>
            <person name="Schleicher M."/>
            <person name="Noegel A.A."/>
            <person name="Eichinger L."/>
            <person name="Gallinger C."/>
            <person name="Pawlowski J."/>
            <person name="Sierra R."/>
            <person name="Euteneuer U."/>
            <person name="Pillet L."/>
            <person name="Moustafa A."/>
            <person name="Platzer M."/>
            <person name="Groth M."/>
            <person name="Szafranski K."/>
            <person name="Schliwa M."/>
        </authorList>
    </citation>
    <scope>NUCLEOTIDE SEQUENCE [LARGE SCALE GENOMIC DNA]</scope>
</reference>
<proteinExistence type="predicted"/>
<dbReference type="EMBL" id="ASPP01007346">
    <property type="protein sequence ID" value="ETO27288.1"/>
    <property type="molecule type" value="Genomic_DNA"/>
</dbReference>
<dbReference type="InterPro" id="IPR029058">
    <property type="entry name" value="AB_hydrolase_fold"/>
</dbReference>
<dbReference type="Gene3D" id="3.40.50.1820">
    <property type="entry name" value="alpha/beta hydrolase"/>
    <property type="match status" value="1"/>
</dbReference>
<dbReference type="CDD" id="cd00519">
    <property type="entry name" value="Lipase_3"/>
    <property type="match status" value="1"/>
</dbReference>
<dbReference type="InterPro" id="IPR002921">
    <property type="entry name" value="Fungal_lipase-type"/>
</dbReference>
<dbReference type="PANTHER" id="PTHR45856:SF24">
    <property type="entry name" value="FUNGAL LIPASE-LIKE DOMAIN-CONTAINING PROTEIN"/>
    <property type="match status" value="1"/>
</dbReference>
<dbReference type="GO" id="GO:0006629">
    <property type="term" value="P:lipid metabolic process"/>
    <property type="evidence" value="ECO:0007669"/>
    <property type="project" value="InterPro"/>
</dbReference>
<dbReference type="PANTHER" id="PTHR45856">
    <property type="entry name" value="ALPHA/BETA-HYDROLASES SUPERFAMILY PROTEIN"/>
    <property type="match status" value="1"/>
</dbReference>
<dbReference type="Proteomes" id="UP000023152">
    <property type="component" value="Unassembled WGS sequence"/>
</dbReference>
<dbReference type="AlphaFoldDB" id="X6NMX9"/>
<organism evidence="2 3">
    <name type="scientific">Reticulomyxa filosa</name>
    <dbReference type="NCBI Taxonomy" id="46433"/>
    <lineage>
        <taxon>Eukaryota</taxon>
        <taxon>Sar</taxon>
        <taxon>Rhizaria</taxon>
        <taxon>Retaria</taxon>
        <taxon>Foraminifera</taxon>
        <taxon>Monothalamids</taxon>
        <taxon>Reticulomyxidae</taxon>
        <taxon>Reticulomyxa</taxon>
    </lineage>
</organism>
<feature type="domain" description="Fungal lipase-type" evidence="1">
    <location>
        <begin position="33"/>
        <end position="160"/>
    </location>
</feature>
<dbReference type="OrthoDB" id="438440at2759"/>
<dbReference type="Pfam" id="PF01764">
    <property type="entry name" value="Lipase_3"/>
    <property type="match status" value="1"/>
</dbReference>
<evidence type="ECO:0000313" key="3">
    <source>
        <dbReference type="Proteomes" id="UP000023152"/>
    </source>
</evidence>
<protein>
    <submittedName>
        <fullName evidence="2">Lipase family protein</fullName>
    </submittedName>
</protein>
<feature type="non-terminal residue" evidence="2">
    <location>
        <position position="1"/>
    </location>
</feature>
<name>X6NMX9_RETFI</name>